<dbReference type="InterPro" id="IPR032698">
    <property type="entry name" value="SirB1_N"/>
</dbReference>
<feature type="compositionally biased region" description="Polar residues" evidence="1">
    <location>
        <begin position="478"/>
        <end position="488"/>
    </location>
</feature>
<dbReference type="Pfam" id="PF13369">
    <property type="entry name" value="Transglut_core2"/>
    <property type="match status" value="1"/>
</dbReference>
<dbReference type="AlphaFoldDB" id="A0A250WY59"/>
<evidence type="ECO:0000256" key="1">
    <source>
        <dbReference type="SAM" id="MobiDB-lite"/>
    </source>
</evidence>
<proteinExistence type="predicted"/>
<dbReference type="PANTHER" id="PTHR31350:SF27">
    <property type="entry name" value="HEMIMETHYLATED DNA-BINDING DOMAIN-CONTAINING PROTEIN"/>
    <property type="match status" value="1"/>
</dbReference>
<dbReference type="Proteomes" id="UP000232323">
    <property type="component" value="Unassembled WGS sequence"/>
</dbReference>
<keyword evidence="4" id="KW-1185">Reference proteome</keyword>
<organism evidence="3 4">
    <name type="scientific">Chlamydomonas eustigma</name>
    <dbReference type="NCBI Taxonomy" id="1157962"/>
    <lineage>
        <taxon>Eukaryota</taxon>
        <taxon>Viridiplantae</taxon>
        <taxon>Chlorophyta</taxon>
        <taxon>core chlorophytes</taxon>
        <taxon>Chlorophyceae</taxon>
        <taxon>CS clade</taxon>
        <taxon>Chlamydomonadales</taxon>
        <taxon>Chlamydomonadaceae</taxon>
        <taxon>Chlamydomonas</taxon>
    </lineage>
</organism>
<dbReference type="OrthoDB" id="611769at2759"/>
<feature type="domain" description="Protein SirB1 N-terminal" evidence="2">
    <location>
        <begin position="122"/>
        <end position="219"/>
    </location>
</feature>
<dbReference type="EMBL" id="BEGY01000014">
    <property type="protein sequence ID" value="GAX75788.1"/>
    <property type="molecule type" value="Genomic_DNA"/>
</dbReference>
<accession>A0A250WY59</accession>
<protein>
    <recommendedName>
        <fullName evidence="2">Protein SirB1 N-terminal domain-containing protein</fullName>
    </recommendedName>
</protein>
<evidence type="ECO:0000259" key="2">
    <source>
        <dbReference type="Pfam" id="PF13369"/>
    </source>
</evidence>
<name>A0A250WY59_9CHLO</name>
<sequence>MLKSHLRGSRSCVRSSTKNVPISITGHSVTRFKGLLKSQRIPAHIVRSGPEGNANSTFDIVFGKPSAPKELYETIARNSRSALMKQVAADDGMDLVLAGLHLAAEDDAIKTRTHIPLPVESFSRRLDNMVTECSSLMPSGLSSTDQLDFAVGYLYDRWGLKIAKGMGDGEYSPYRVYINNVLTQKCGTPCASAALLSSFLYRMRRDGALAGLPSEPLVGLPLLIAPSGSSASANSGSASASSTSSPDSSAHLAPVAALPGSQKVTQYGPLVRWVSKVELLAEMLDQLKRFYWSWDWPLGVVSGFEACARSLMGESGRAGLVSAAVGVMQSRGRPFGNVELSVLATERLVLITREMTVGRSGGVVDRDNGWEHALQVRDLGALKIHVGQRLEGLQLLEGYSRWLEAGDDADLLGLPSTASDAADQDNTLQHYASGITNLGDSDSSSNSAGRSAAAGAVEEEAGTGAADAVAGAPEDASSTNRYNRSSAPAAQAQLVREVLLFQRRKALESAFVGDAIRESPTEFLPTDD</sequence>
<feature type="region of interest" description="Disordered" evidence="1">
    <location>
        <begin position="433"/>
        <end position="489"/>
    </location>
</feature>
<feature type="compositionally biased region" description="Low complexity" evidence="1">
    <location>
        <begin position="439"/>
        <end position="477"/>
    </location>
</feature>
<reference evidence="3 4" key="1">
    <citation type="submission" date="2017-08" db="EMBL/GenBank/DDBJ databases">
        <title>Acidophilic green algal genome provides insights into adaptation to an acidic environment.</title>
        <authorList>
            <person name="Hirooka S."/>
            <person name="Hirose Y."/>
            <person name="Kanesaki Y."/>
            <person name="Higuchi S."/>
            <person name="Fujiwara T."/>
            <person name="Onuma R."/>
            <person name="Era A."/>
            <person name="Ohbayashi R."/>
            <person name="Uzuka A."/>
            <person name="Nozaki H."/>
            <person name="Yoshikawa H."/>
            <person name="Miyagishima S.Y."/>
        </authorList>
    </citation>
    <scope>NUCLEOTIDE SEQUENCE [LARGE SCALE GENOMIC DNA]</scope>
    <source>
        <strain evidence="3 4">NIES-2499</strain>
    </source>
</reference>
<gene>
    <name evidence="3" type="ORF">CEUSTIGMA_g3231.t1</name>
</gene>
<dbReference type="PANTHER" id="PTHR31350">
    <property type="entry name" value="SI:DKEY-261L7.2"/>
    <property type="match status" value="1"/>
</dbReference>
<comment type="caution">
    <text evidence="3">The sequence shown here is derived from an EMBL/GenBank/DDBJ whole genome shotgun (WGS) entry which is preliminary data.</text>
</comment>
<evidence type="ECO:0000313" key="3">
    <source>
        <dbReference type="EMBL" id="GAX75788.1"/>
    </source>
</evidence>
<evidence type="ECO:0000313" key="4">
    <source>
        <dbReference type="Proteomes" id="UP000232323"/>
    </source>
</evidence>